<comment type="caution">
    <text evidence="1">The sequence shown here is derived from an EMBL/GenBank/DDBJ whole genome shotgun (WGS) entry which is preliminary data.</text>
</comment>
<protein>
    <submittedName>
        <fullName evidence="1">Lipoprotein, putative</fullName>
    </submittedName>
</protein>
<evidence type="ECO:0000313" key="2">
    <source>
        <dbReference type="Proteomes" id="UP000003257"/>
    </source>
</evidence>
<dbReference type="Proteomes" id="UP000003257">
    <property type="component" value="Unassembled WGS sequence"/>
</dbReference>
<dbReference type="Gene3D" id="3.30.160.150">
    <property type="entry name" value="Lipoprotein like domain"/>
    <property type="match status" value="1"/>
</dbReference>
<name>A0ABP2D4N8_9RHOB</name>
<proteinExistence type="predicted"/>
<keyword evidence="2" id="KW-1185">Reference proteome</keyword>
<gene>
    <name evidence="1" type="ORF">OIHEL45_20191</name>
</gene>
<dbReference type="EMBL" id="ABID01000030">
    <property type="protein sequence ID" value="EDQ03229.1"/>
    <property type="molecule type" value="Genomic_DNA"/>
</dbReference>
<evidence type="ECO:0000313" key="1">
    <source>
        <dbReference type="EMBL" id="EDQ03229.1"/>
    </source>
</evidence>
<dbReference type="RefSeq" id="WP_007121197.1">
    <property type="nucleotide sequence ID" value="NZ_ABID01000030.1"/>
</dbReference>
<keyword evidence="1" id="KW-0449">Lipoprotein</keyword>
<dbReference type="PROSITE" id="PS51257">
    <property type="entry name" value="PROKAR_LIPOPROTEIN"/>
    <property type="match status" value="1"/>
</dbReference>
<accession>A0ABP2D4N8</accession>
<organism evidence="1 2">
    <name type="scientific">Sulfitobacter indolifex HEL-45</name>
    <dbReference type="NCBI Taxonomy" id="391624"/>
    <lineage>
        <taxon>Bacteria</taxon>
        <taxon>Pseudomonadati</taxon>
        <taxon>Pseudomonadota</taxon>
        <taxon>Alphaproteobacteria</taxon>
        <taxon>Rhodobacterales</taxon>
        <taxon>Roseobacteraceae</taxon>
        <taxon>Sulfitobacter</taxon>
    </lineage>
</organism>
<sequence length="157" mass="17322">MRSWVSYYFIAIFMILGLGACGFEPTYASGSQLGRDLENIKLVAPTNREEYIFTRSFEQRLGRNVGASTTLRYNISIYDQGLDVSDMNISHKIGNVSYQLIDETNGDVITSGKVDSFTSYSSEGTLSVAAQDDASERLLIILADKVISRLTAQLPVS</sequence>
<reference evidence="1 2" key="1">
    <citation type="submission" date="2007-11" db="EMBL/GenBank/DDBJ databases">
        <authorList>
            <person name="Wagner-Dobler I."/>
            <person name="Ferriera S."/>
            <person name="Johnson J."/>
            <person name="Kravitz S."/>
            <person name="Beeson K."/>
            <person name="Sutton G."/>
            <person name="Rogers Y.-H."/>
            <person name="Friedman R."/>
            <person name="Frazier M."/>
            <person name="Venter J.C."/>
        </authorList>
    </citation>
    <scope>NUCLEOTIDE SEQUENCE [LARGE SCALE GENOMIC DNA]</scope>
    <source>
        <strain evidence="1 2">HEL-45</strain>
    </source>
</reference>